<dbReference type="SUPFAM" id="SSF54862">
    <property type="entry name" value="4Fe-4S ferredoxins"/>
    <property type="match status" value="1"/>
</dbReference>
<evidence type="ECO:0000313" key="4">
    <source>
        <dbReference type="Proteomes" id="UP000095614"/>
    </source>
</evidence>
<reference evidence="2 4" key="1">
    <citation type="submission" date="2015-09" db="EMBL/GenBank/DDBJ databases">
        <authorList>
            <consortium name="Pathogen Informatics"/>
        </authorList>
    </citation>
    <scope>NUCLEOTIDE SEQUENCE [LARGE SCALE GENOMIC DNA]</scope>
    <source>
        <strain evidence="2 4">2789STDY5834847</strain>
    </source>
</reference>
<name>A0A174LKI0_BACUN</name>
<dbReference type="PROSITE" id="PS51379">
    <property type="entry name" value="4FE4S_FER_2"/>
    <property type="match status" value="2"/>
</dbReference>
<evidence type="ECO:0000313" key="2">
    <source>
        <dbReference type="EMBL" id="CUP24732.1"/>
    </source>
</evidence>
<dbReference type="Pfam" id="PF04432">
    <property type="entry name" value="FrhB_FdhB_C"/>
    <property type="match status" value="1"/>
</dbReference>
<sequence length="400" mass="46090">MPNISSIHHCYGCSLCATVCSKKIISITLNKNGFYEPTITDTTQCTDCSLCMEVCAFANKELANNDNRPIKSYAAWSKEYAVQRKCSSGGAGYELGRTLMAQGYEVCGVRYNAEAGRAEHYIASTPEELIPAIGSKYIQSYTLDGFCAIDRKRKYLVTGTPCQIDSFRRYIRKFRVEDNFVLMDFFCHSVPSMWVWNKYLRMVEQVTGKVNYASWRNKHTGWHDSWAMGIDGEKTAEKMDWHDSYNLLIREKKSFFNSRLSQGDVFYNLFLGDFCCNRACQKNCKYKYDRSSADIRIGDLWGRTYRKNEDGVSALVAFTEKGNMLIQQMNCELKEHPFEVVAEGQMKENAHTAYLSSIAWKMLHSPKTYSLTDWKRLIIAEKILQLPKKLVRKIDRILSR</sequence>
<dbReference type="InterPro" id="IPR007525">
    <property type="entry name" value="FrhB_FdhB_C"/>
</dbReference>
<dbReference type="InterPro" id="IPR052977">
    <property type="entry name" value="Polyferredoxin-like_ET"/>
</dbReference>
<dbReference type="Proteomes" id="UP000095614">
    <property type="component" value="Unassembled WGS sequence"/>
</dbReference>
<dbReference type="EMBL" id="JAQNSB010000033">
    <property type="protein sequence ID" value="MDC1856662.1"/>
    <property type="molecule type" value="Genomic_DNA"/>
</dbReference>
<dbReference type="PANTHER" id="PTHR43193">
    <property type="match status" value="1"/>
</dbReference>
<dbReference type="Pfam" id="PF12838">
    <property type="entry name" value="Fer4_7"/>
    <property type="match status" value="1"/>
</dbReference>
<feature type="domain" description="4Fe-4S ferredoxin-type" evidence="1">
    <location>
        <begin position="35"/>
        <end position="65"/>
    </location>
</feature>
<dbReference type="OrthoDB" id="9813230at2"/>
<dbReference type="Proteomes" id="UP001214113">
    <property type="component" value="Unassembled WGS sequence"/>
</dbReference>
<dbReference type="InterPro" id="IPR017896">
    <property type="entry name" value="4Fe4S_Fe-S-bd"/>
</dbReference>
<feature type="domain" description="4Fe-4S ferredoxin-type" evidence="1">
    <location>
        <begin position="1"/>
        <end position="30"/>
    </location>
</feature>
<dbReference type="EMBL" id="CZAF01000008">
    <property type="protein sequence ID" value="CUP24732.1"/>
    <property type="molecule type" value="Genomic_DNA"/>
</dbReference>
<accession>A0A174LKI0</accession>
<gene>
    <name evidence="2" type="ORF">ERS852462_03074</name>
    <name evidence="3" type="ORF">POZ22_18020</name>
</gene>
<reference evidence="3" key="2">
    <citation type="submission" date="2022-10" db="EMBL/GenBank/DDBJ databases">
        <title>Human gut microbiome strain richness.</title>
        <authorList>
            <person name="Chen-Liaw A."/>
        </authorList>
    </citation>
    <scope>NUCLEOTIDE SEQUENCE</scope>
    <source>
        <strain evidence="3">BSD2780061687st1_G10_BSD2780061687b_171204</strain>
    </source>
</reference>
<dbReference type="PANTHER" id="PTHR43193:SF2">
    <property type="entry name" value="POLYFERREDOXIN PROTEIN FWDF"/>
    <property type="match status" value="1"/>
</dbReference>
<organism evidence="2 4">
    <name type="scientific">Bacteroides uniformis</name>
    <dbReference type="NCBI Taxonomy" id="820"/>
    <lineage>
        <taxon>Bacteria</taxon>
        <taxon>Pseudomonadati</taxon>
        <taxon>Bacteroidota</taxon>
        <taxon>Bacteroidia</taxon>
        <taxon>Bacteroidales</taxon>
        <taxon>Bacteroidaceae</taxon>
        <taxon>Bacteroides</taxon>
    </lineage>
</organism>
<evidence type="ECO:0000313" key="3">
    <source>
        <dbReference type="EMBL" id="MDC1856662.1"/>
    </source>
</evidence>
<evidence type="ECO:0000259" key="1">
    <source>
        <dbReference type="PROSITE" id="PS51379"/>
    </source>
</evidence>
<protein>
    <submittedName>
        <fullName evidence="3">Coenzyme F420 hydrogenase/dehydrogenase, beta subunit C-terminal domain</fullName>
    </submittedName>
    <submittedName>
        <fullName evidence="2">F420H2-dehydrogenase</fullName>
    </submittedName>
</protein>
<dbReference type="RefSeq" id="WP_057097964.1">
    <property type="nucleotide sequence ID" value="NZ_CZAF01000008.1"/>
</dbReference>
<dbReference type="AlphaFoldDB" id="A0A174LKI0"/>
<dbReference type="Gene3D" id="3.30.70.20">
    <property type="match status" value="1"/>
</dbReference>
<proteinExistence type="predicted"/>